<sequence length="282" mass="33163">MSSPARRSEIVIMLISVYQSGKAENTNDSKELLQLLLRIVIANQQFVDYKDIFQPIRHAFTYNLELIDRLIEIGDFRTAESYCNEQIQMNTNGEYDWSYISRLKHIYTQTKDQQKLILILSKILLKTPDFEDYKLVVSHLPHDAEFKKWRNMVLANARQLAIFDKKSADFSLALRHSEGDVKGMIAYLDDKIDYECITLYAKELLDQSPELFIKKLLEKPDAYRDIVLREDDNAKLNHSLEKLYSLTISKFGTETMLLMVKQIEIRYRSWVNLFVKYAIEKL</sequence>
<dbReference type="Proteomes" id="UP000198850">
    <property type="component" value="Unassembled WGS sequence"/>
</dbReference>
<dbReference type="EMBL" id="FNRA01000001">
    <property type="protein sequence ID" value="SDZ81146.1"/>
    <property type="molecule type" value="Genomic_DNA"/>
</dbReference>
<dbReference type="STRING" id="425514.SAMN05443550_10165"/>
<evidence type="ECO:0000313" key="1">
    <source>
        <dbReference type="EMBL" id="SDZ81146.1"/>
    </source>
</evidence>
<dbReference type="OrthoDB" id="1231906at2"/>
<dbReference type="AlphaFoldDB" id="A0A1H3W264"/>
<reference evidence="1 2" key="1">
    <citation type="submission" date="2016-10" db="EMBL/GenBank/DDBJ databases">
        <authorList>
            <person name="de Groot N.N."/>
        </authorList>
    </citation>
    <scope>NUCLEOTIDE SEQUENCE [LARGE SCALE GENOMIC DNA]</scope>
    <source>
        <strain evidence="1 2">DSM 19033</strain>
    </source>
</reference>
<keyword evidence="2" id="KW-1185">Reference proteome</keyword>
<accession>A0A1H3W264</accession>
<protein>
    <submittedName>
        <fullName evidence="1">Uncharacterized protein</fullName>
    </submittedName>
</protein>
<gene>
    <name evidence="1" type="ORF">SAMN05443550_10165</name>
</gene>
<name>A0A1H3W264_9SPHI</name>
<organism evidence="1 2">
    <name type="scientific">Pedobacter hartonius</name>
    <dbReference type="NCBI Taxonomy" id="425514"/>
    <lineage>
        <taxon>Bacteria</taxon>
        <taxon>Pseudomonadati</taxon>
        <taxon>Bacteroidota</taxon>
        <taxon>Sphingobacteriia</taxon>
        <taxon>Sphingobacteriales</taxon>
        <taxon>Sphingobacteriaceae</taxon>
        <taxon>Pedobacter</taxon>
    </lineage>
</organism>
<proteinExistence type="predicted"/>
<evidence type="ECO:0000313" key="2">
    <source>
        <dbReference type="Proteomes" id="UP000198850"/>
    </source>
</evidence>